<accession>A0ABP8E443</accession>
<feature type="domain" description="HTH cro/C1-type" evidence="2">
    <location>
        <begin position="14"/>
        <end position="67"/>
    </location>
</feature>
<comment type="caution">
    <text evidence="3">The sequence shown here is derived from an EMBL/GenBank/DDBJ whole genome shotgun (WGS) entry which is preliminary data.</text>
</comment>
<feature type="compositionally biased region" description="Basic and acidic residues" evidence="1">
    <location>
        <begin position="104"/>
        <end position="113"/>
    </location>
</feature>
<organism evidence="3 4">
    <name type="scientific">Frondihabitans peucedani</name>
    <dbReference type="NCBI Taxonomy" id="598626"/>
    <lineage>
        <taxon>Bacteria</taxon>
        <taxon>Bacillati</taxon>
        <taxon>Actinomycetota</taxon>
        <taxon>Actinomycetes</taxon>
        <taxon>Micrococcales</taxon>
        <taxon>Microbacteriaceae</taxon>
        <taxon>Frondihabitans</taxon>
    </lineage>
</organism>
<dbReference type="PROSITE" id="PS50943">
    <property type="entry name" value="HTH_CROC1"/>
    <property type="match status" value="1"/>
</dbReference>
<dbReference type="Pfam" id="PF13560">
    <property type="entry name" value="HTH_31"/>
    <property type="match status" value="1"/>
</dbReference>
<dbReference type="Proteomes" id="UP001501594">
    <property type="component" value="Unassembled WGS sequence"/>
</dbReference>
<protein>
    <recommendedName>
        <fullName evidence="2">HTH cro/C1-type domain-containing protein</fullName>
    </recommendedName>
</protein>
<dbReference type="EMBL" id="BAABAU010000003">
    <property type="protein sequence ID" value="GAA4267022.1"/>
    <property type="molecule type" value="Genomic_DNA"/>
</dbReference>
<feature type="region of interest" description="Disordered" evidence="1">
    <location>
        <begin position="95"/>
        <end position="125"/>
    </location>
</feature>
<dbReference type="SMART" id="SM00530">
    <property type="entry name" value="HTH_XRE"/>
    <property type="match status" value="1"/>
</dbReference>
<dbReference type="InterPro" id="IPR001387">
    <property type="entry name" value="Cro/C1-type_HTH"/>
</dbReference>
<sequence>MRASWPDELGDLARQRRLDLGLSQGALADRAGTTRQWLSRFEAGKGDVSLAKALEVVRELDLALDVVTAAQSRDAVSPREGFHLPLEAIDAVISRMADPSGSRTPRERSERLQRTLHRLTSPPPR</sequence>
<evidence type="ECO:0000259" key="2">
    <source>
        <dbReference type="PROSITE" id="PS50943"/>
    </source>
</evidence>
<reference evidence="4" key="1">
    <citation type="journal article" date="2019" name="Int. J. Syst. Evol. Microbiol.">
        <title>The Global Catalogue of Microorganisms (GCM) 10K type strain sequencing project: providing services to taxonomists for standard genome sequencing and annotation.</title>
        <authorList>
            <consortium name="The Broad Institute Genomics Platform"/>
            <consortium name="The Broad Institute Genome Sequencing Center for Infectious Disease"/>
            <person name="Wu L."/>
            <person name="Ma J."/>
        </authorList>
    </citation>
    <scope>NUCLEOTIDE SEQUENCE [LARGE SCALE GENOMIC DNA]</scope>
    <source>
        <strain evidence="4">JCM 17442</strain>
    </source>
</reference>
<name>A0ABP8E443_9MICO</name>
<keyword evidence="4" id="KW-1185">Reference proteome</keyword>
<evidence type="ECO:0000256" key="1">
    <source>
        <dbReference type="SAM" id="MobiDB-lite"/>
    </source>
</evidence>
<evidence type="ECO:0000313" key="3">
    <source>
        <dbReference type="EMBL" id="GAA4267022.1"/>
    </source>
</evidence>
<dbReference type="CDD" id="cd00093">
    <property type="entry name" value="HTH_XRE"/>
    <property type="match status" value="1"/>
</dbReference>
<evidence type="ECO:0000313" key="4">
    <source>
        <dbReference type="Proteomes" id="UP001501594"/>
    </source>
</evidence>
<dbReference type="RefSeq" id="WP_344796921.1">
    <property type="nucleotide sequence ID" value="NZ_BAABAU010000003.1"/>
</dbReference>
<gene>
    <name evidence="3" type="ORF">GCM10022256_26340</name>
</gene>
<proteinExistence type="predicted"/>
<dbReference type="InterPro" id="IPR010982">
    <property type="entry name" value="Lambda_DNA-bd_dom_sf"/>
</dbReference>
<dbReference type="Gene3D" id="1.10.260.40">
    <property type="entry name" value="lambda repressor-like DNA-binding domains"/>
    <property type="match status" value="1"/>
</dbReference>
<dbReference type="SUPFAM" id="SSF47413">
    <property type="entry name" value="lambda repressor-like DNA-binding domains"/>
    <property type="match status" value="1"/>
</dbReference>